<dbReference type="Proteomes" id="UP000316921">
    <property type="component" value="Chromosome"/>
</dbReference>
<keyword evidence="3" id="KW-1185">Reference proteome</keyword>
<organism evidence="2 3">
    <name type="scientific">Engelhardtia mirabilis</name>
    <dbReference type="NCBI Taxonomy" id="2528011"/>
    <lineage>
        <taxon>Bacteria</taxon>
        <taxon>Pseudomonadati</taxon>
        <taxon>Planctomycetota</taxon>
        <taxon>Planctomycetia</taxon>
        <taxon>Planctomycetia incertae sedis</taxon>
        <taxon>Engelhardtia</taxon>
    </lineage>
</organism>
<protein>
    <recommendedName>
        <fullName evidence="4">Protein BatD</fullName>
    </recommendedName>
</protein>
<keyword evidence="1" id="KW-0732">Signal</keyword>
<evidence type="ECO:0008006" key="4">
    <source>
        <dbReference type="Google" id="ProtNLM"/>
    </source>
</evidence>
<evidence type="ECO:0000256" key="1">
    <source>
        <dbReference type="SAM" id="SignalP"/>
    </source>
</evidence>
<name>A0A518BN72_9BACT</name>
<dbReference type="InterPro" id="IPR025738">
    <property type="entry name" value="BatD"/>
</dbReference>
<proteinExistence type="predicted"/>
<dbReference type="PANTHER" id="PTHR40940:SF2">
    <property type="entry name" value="BATD"/>
    <property type="match status" value="1"/>
</dbReference>
<reference evidence="2 3" key="1">
    <citation type="submission" date="2019-02" db="EMBL/GenBank/DDBJ databases">
        <title>Deep-cultivation of Planctomycetes and their phenomic and genomic characterization uncovers novel biology.</title>
        <authorList>
            <person name="Wiegand S."/>
            <person name="Jogler M."/>
            <person name="Boedeker C."/>
            <person name="Pinto D."/>
            <person name="Vollmers J."/>
            <person name="Rivas-Marin E."/>
            <person name="Kohn T."/>
            <person name="Peeters S.H."/>
            <person name="Heuer A."/>
            <person name="Rast P."/>
            <person name="Oberbeckmann S."/>
            <person name="Bunk B."/>
            <person name="Jeske O."/>
            <person name="Meyerdierks A."/>
            <person name="Storesund J.E."/>
            <person name="Kallscheuer N."/>
            <person name="Luecker S."/>
            <person name="Lage O.M."/>
            <person name="Pohl T."/>
            <person name="Merkel B.J."/>
            <person name="Hornburger P."/>
            <person name="Mueller R.-W."/>
            <person name="Bruemmer F."/>
            <person name="Labrenz M."/>
            <person name="Spormann A.M."/>
            <person name="Op den Camp H."/>
            <person name="Overmann J."/>
            <person name="Amann R."/>
            <person name="Jetten M.S.M."/>
            <person name="Mascher T."/>
            <person name="Medema M.H."/>
            <person name="Devos D.P."/>
            <person name="Kaster A.-K."/>
            <person name="Ovreas L."/>
            <person name="Rohde M."/>
            <person name="Galperin M.Y."/>
            <person name="Jogler C."/>
        </authorList>
    </citation>
    <scope>NUCLEOTIDE SEQUENCE [LARGE SCALE GENOMIC DNA]</scope>
    <source>
        <strain evidence="2 3">Pla133</strain>
    </source>
</reference>
<evidence type="ECO:0000313" key="2">
    <source>
        <dbReference type="EMBL" id="QDU68430.1"/>
    </source>
</evidence>
<dbReference type="PANTHER" id="PTHR40940">
    <property type="entry name" value="PROTEIN BATD-RELATED"/>
    <property type="match status" value="1"/>
</dbReference>
<accession>A0A518BN72</accession>
<dbReference type="Pfam" id="PF13584">
    <property type="entry name" value="BatD"/>
    <property type="match status" value="1"/>
</dbReference>
<sequence length="592" mass="64718" precursor="true">MVTMTNTIGRAARRMAHLATLLLAVASLGGLAAASQDVRVSARLGQGVLKLGDDTSLVVTVEGAGSARLLELPKVEGLELGPVAGPSLRQSSTLIGGRLTVERTLTFSVGVRAASEGDFEVPAIGVEVDGAVYRTAPQPLTVQADLLGAELGFIELRGLTDRIVEGQPIEVDLVFGWDRDIESATNYANLLLPWWDNLPGALLQELPRRGARRDVEVILNRRSNLVVGEMADELVGGKPFRVFKVQLELLPVRSGVLELPTSFLQFGTLQRGSFFEESRLTRSYFAEAPQFKLEVEPLPTEGQPFDYTGAIGQMSVRAQADTRDVRVGDSIKLTVEWIGNGNLDYFEPPDPSRQPGFEGFRFFGTTGEKLSGRRRVVYDLAPLDSTVTEIPSLELPVFDTETWSYRRLATEPIPIRVRALEGVGLDGEEAPRFVEDLRDIEAEAVIDGGAATSAPGLRTVSGALVGVILCWFALRSAVRQGGRDPSSIDERRRRRALRLLERELRTSLDSETDLRAWAGFLGARTREEAEAWFGRDPREVFGPHGERPLPADTVDALVRMNRDLESAVFGDGERVPRQELIGTARDLLGDGL</sequence>
<dbReference type="EMBL" id="CP036287">
    <property type="protein sequence ID" value="QDU68430.1"/>
    <property type="molecule type" value="Genomic_DNA"/>
</dbReference>
<gene>
    <name evidence="2" type="ORF">Pla133_35270</name>
</gene>
<dbReference type="KEGG" id="pbap:Pla133_35270"/>
<evidence type="ECO:0000313" key="3">
    <source>
        <dbReference type="Proteomes" id="UP000316921"/>
    </source>
</evidence>
<feature type="chain" id="PRO_5021708116" description="Protein BatD" evidence="1">
    <location>
        <begin position="33"/>
        <end position="592"/>
    </location>
</feature>
<dbReference type="AlphaFoldDB" id="A0A518BN72"/>
<feature type="signal peptide" evidence="1">
    <location>
        <begin position="1"/>
        <end position="32"/>
    </location>
</feature>